<organism evidence="1 2">
    <name type="scientific">Holothuria leucospilota</name>
    <name type="common">Black long sea cucumber</name>
    <name type="synonym">Mertensiothuria leucospilota</name>
    <dbReference type="NCBI Taxonomy" id="206669"/>
    <lineage>
        <taxon>Eukaryota</taxon>
        <taxon>Metazoa</taxon>
        <taxon>Echinodermata</taxon>
        <taxon>Eleutherozoa</taxon>
        <taxon>Echinozoa</taxon>
        <taxon>Holothuroidea</taxon>
        <taxon>Aspidochirotacea</taxon>
        <taxon>Aspidochirotida</taxon>
        <taxon>Holothuriidae</taxon>
        <taxon>Holothuria</taxon>
    </lineage>
</organism>
<dbReference type="Proteomes" id="UP001152320">
    <property type="component" value="Unassembled WGS sequence"/>
</dbReference>
<evidence type="ECO:0000313" key="2">
    <source>
        <dbReference type="Proteomes" id="UP001152320"/>
    </source>
</evidence>
<comment type="caution">
    <text evidence="1">The sequence shown here is derived from an EMBL/GenBank/DDBJ whole genome shotgun (WGS) entry which is preliminary data.</text>
</comment>
<gene>
    <name evidence="1" type="ORF">HOLleu_45204</name>
</gene>
<evidence type="ECO:0000313" key="1">
    <source>
        <dbReference type="EMBL" id="KAJ8017413.1"/>
    </source>
</evidence>
<keyword evidence="2" id="KW-1185">Reference proteome</keyword>
<name>A0A9Q0Y8C7_HOLLE</name>
<dbReference type="AlphaFoldDB" id="A0A9Q0Y8C7"/>
<accession>A0A9Q0Y8C7</accession>
<reference evidence="1" key="1">
    <citation type="submission" date="2021-10" db="EMBL/GenBank/DDBJ databases">
        <title>Tropical sea cucumber genome reveals ecological adaptation and Cuvierian tubules defense mechanism.</title>
        <authorList>
            <person name="Chen T."/>
        </authorList>
    </citation>
    <scope>NUCLEOTIDE SEQUENCE</scope>
    <source>
        <strain evidence="1">Nanhai2018</strain>
        <tissue evidence="1">Muscle</tissue>
    </source>
</reference>
<protein>
    <submittedName>
        <fullName evidence="1">Uncharacterized protein</fullName>
    </submittedName>
</protein>
<proteinExistence type="predicted"/>
<dbReference type="EMBL" id="JAIZAY010002088">
    <property type="protein sequence ID" value="KAJ8017413.1"/>
    <property type="molecule type" value="Genomic_DNA"/>
</dbReference>
<sequence length="132" mass="14738">MAGISGNILKDIEAAYSDILNVPFTGFHAWDHTFEDTTGNTRMVICFHFGTPFSSSASAISGSMAALELHYNTSIWKGIINNCIYIAPESALTPEEAQVSKKFEIYRVEAVQIHPTRMVKWPYVCNLYVRAT</sequence>